<protein>
    <submittedName>
        <fullName evidence="2">YwiC-like protein</fullName>
    </submittedName>
</protein>
<keyword evidence="1" id="KW-1133">Transmembrane helix</keyword>
<reference evidence="2 3" key="1">
    <citation type="submission" date="2019-03" db="EMBL/GenBank/DDBJ databases">
        <title>Genomic Encyclopedia of Type Strains, Phase IV (KMG-IV): sequencing the most valuable type-strain genomes for metagenomic binning, comparative biology and taxonomic classification.</title>
        <authorList>
            <person name="Goeker M."/>
        </authorList>
    </citation>
    <scope>NUCLEOTIDE SEQUENCE [LARGE SCALE GENOMIC DNA]</scope>
    <source>
        <strain evidence="2 3">DSM 15534</strain>
    </source>
</reference>
<dbReference type="AlphaFoldDB" id="A0A4V2PCN7"/>
<feature type="transmembrane region" description="Helical" evidence="1">
    <location>
        <begin position="12"/>
        <end position="30"/>
    </location>
</feature>
<dbReference type="InterPro" id="IPR025576">
    <property type="entry name" value="YwiC"/>
</dbReference>
<keyword evidence="3" id="KW-1185">Reference proteome</keyword>
<sequence>MKLLISNQHGAIVMALMPFLYAMFNSPFIWQQCFLLLAWCCLYLMTYPFFNLFKGRQLALYTKWTLIYAIFGLLFSLPALYHNWKVLYFLMAMLPFSLVHIYYVKQKNERALLNDLSAIMIFALAGMAAYYFPQQQFDQGIWLIALYPSLFFIGTTLYVKSVLRERKNPYYGYASILFHSLCVIGLLLCQQYAIAVAFLPPLLRAVYLPKIKLTVKQVGLWEMAISLLFFVMLVCGR</sequence>
<feature type="transmembrane region" description="Helical" evidence="1">
    <location>
        <begin position="116"/>
        <end position="133"/>
    </location>
</feature>
<feature type="transmembrane region" description="Helical" evidence="1">
    <location>
        <begin position="36"/>
        <end position="53"/>
    </location>
</feature>
<feature type="transmembrane region" description="Helical" evidence="1">
    <location>
        <begin position="139"/>
        <end position="159"/>
    </location>
</feature>
<feature type="transmembrane region" description="Helical" evidence="1">
    <location>
        <begin position="171"/>
        <end position="198"/>
    </location>
</feature>
<dbReference type="Pfam" id="PF14256">
    <property type="entry name" value="YwiC"/>
    <property type="match status" value="1"/>
</dbReference>
<feature type="transmembrane region" description="Helical" evidence="1">
    <location>
        <begin position="87"/>
        <end position="104"/>
    </location>
</feature>
<keyword evidence="1" id="KW-0472">Membrane</keyword>
<gene>
    <name evidence="2" type="ORF">EV694_0580</name>
</gene>
<feature type="transmembrane region" description="Helical" evidence="1">
    <location>
        <begin position="65"/>
        <end position="81"/>
    </location>
</feature>
<accession>A0A4V2PCN7</accession>
<keyword evidence="1" id="KW-0812">Transmembrane</keyword>
<feature type="transmembrane region" description="Helical" evidence="1">
    <location>
        <begin position="218"/>
        <end position="236"/>
    </location>
</feature>
<dbReference type="EMBL" id="SMFT01000001">
    <property type="protein sequence ID" value="TCK01936.1"/>
    <property type="molecule type" value="Genomic_DNA"/>
</dbReference>
<organism evidence="2 3">
    <name type="scientific">Volucribacter psittacicida</name>
    <dbReference type="NCBI Taxonomy" id="203482"/>
    <lineage>
        <taxon>Bacteria</taxon>
        <taxon>Pseudomonadati</taxon>
        <taxon>Pseudomonadota</taxon>
        <taxon>Gammaproteobacteria</taxon>
        <taxon>Pasteurellales</taxon>
        <taxon>Pasteurellaceae</taxon>
        <taxon>Volucribacter</taxon>
    </lineage>
</organism>
<comment type="caution">
    <text evidence="2">The sequence shown here is derived from an EMBL/GenBank/DDBJ whole genome shotgun (WGS) entry which is preliminary data.</text>
</comment>
<name>A0A4V2PCN7_9PAST</name>
<proteinExistence type="predicted"/>
<evidence type="ECO:0000313" key="3">
    <source>
        <dbReference type="Proteomes" id="UP000294702"/>
    </source>
</evidence>
<evidence type="ECO:0000256" key="1">
    <source>
        <dbReference type="SAM" id="Phobius"/>
    </source>
</evidence>
<dbReference type="OrthoDB" id="2380563at2"/>
<evidence type="ECO:0000313" key="2">
    <source>
        <dbReference type="EMBL" id="TCK01936.1"/>
    </source>
</evidence>
<dbReference type="Proteomes" id="UP000294702">
    <property type="component" value="Unassembled WGS sequence"/>
</dbReference>
<dbReference type="RefSeq" id="WP_132688931.1">
    <property type="nucleotide sequence ID" value="NZ_SMFT01000001.1"/>
</dbReference>